<dbReference type="EMBL" id="CAKOFQ010007595">
    <property type="protein sequence ID" value="CAH2004547.1"/>
    <property type="molecule type" value="Genomic_DNA"/>
</dbReference>
<dbReference type="GO" id="GO:0071897">
    <property type="term" value="P:DNA biosynthetic process"/>
    <property type="evidence" value="ECO:0007669"/>
    <property type="project" value="UniProtKB-ARBA"/>
</dbReference>
<evidence type="ECO:0000313" key="3">
    <source>
        <dbReference type="Proteomes" id="UP001152888"/>
    </source>
</evidence>
<comment type="caution">
    <text evidence="2">The sequence shown here is derived from an EMBL/GenBank/DDBJ whole genome shotgun (WGS) entry which is preliminary data.</text>
</comment>
<dbReference type="AlphaFoldDB" id="A0A9P0Q0W7"/>
<dbReference type="Proteomes" id="UP001152888">
    <property type="component" value="Unassembled WGS sequence"/>
</dbReference>
<organism evidence="2 3">
    <name type="scientific">Acanthoscelides obtectus</name>
    <name type="common">Bean weevil</name>
    <name type="synonym">Bruchus obtectus</name>
    <dbReference type="NCBI Taxonomy" id="200917"/>
    <lineage>
        <taxon>Eukaryota</taxon>
        <taxon>Metazoa</taxon>
        <taxon>Ecdysozoa</taxon>
        <taxon>Arthropoda</taxon>
        <taxon>Hexapoda</taxon>
        <taxon>Insecta</taxon>
        <taxon>Pterygota</taxon>
        <taxon>Neoptera</taxon>
        <taxon>Endopterygota</taxon>
        <taxon>Coleoptera</taxon>
        <taxon>Polyphaga</taxon>
        <taxon>Cucujiformia</taxon>
        <taxon>Chrysomeloidea</taxon>
        <taxon>Chrysomelidae</taxon>
        <taxon>Bruchinae</taxon>
        <taxon>Bruchini</taxon>
        <taxon>Acanthoscelides</taxon>
    </lineage>
</organism>
<feature type="region of interest" description="Disordered" evidence="1">
    <location>
        <begin position="1"/>
        <end position="20"/>
    </location>
</feature>
<evidence type="ECO:0000313" key="2">
    <source>
        <dbReference type="EMBL" id="CAH2004547.1"/>
    </source>
</evidence>
<feature type="compositionally biased region" description="Polar residues" evidence="1">
    <location>
        <begin position="49"/>
        <end position="63"/>
    </location>
</feature>
<dbReference type="SUPFAM" id="SSF56672">
    <property type="entry name" value="DNA/RNA polymerases"/>
    <property type="match status" value="1"/>
</dbReference>
<dbReference type="Gene3D" id="3.10.10.10">
    <property type="entry name" value="HIV Type 1 Reverse Transcriptase, subunit A, domain 1"/>
    <property type="match status" value="1"/>
</dbReference>
<dbReference type="OrthoDB" id="6759260at2759"/>
<dbReference type="InterPro" id="IPR043502">
    <property type="entry name" value="DNA/RNA_pol_sf"/>
</dbReference>
<reference evidence="2" key="1">
    <citation type="submission" date="2022-03" db="EMBL/GenBank/DDBJ databases">
        <authorList>
            <person name="Sayadi A."/>
        </authorList>
    </citation>
    <scope>NUCLEOTIDE SEQUENCE</scope>
</reference>
<evidence type="ECO:0000256" key="1">
    <source>
        <dbReference type="SAM" id="MobiDB-lite"/>
    </source>
</evidence>
<accession>A0A9P0Q0W7</accession>
<keyword evidence="3" id="KW-1185">Reference proteome</keyword>
<feature type="region of interest" description="Disordered" evidence="1">
    <location>
        <begin position="42"/>
        <end position="63"/>
    </location>
</feature>
<gene>
    <name evidence="2" type="ORF">ACAOBT_LOCUS28064</name>
</gene>
<protein>
    <submittedName>
        <fullName evidence="2">Uncharacterized protein</fullName>
    </submittedName>
</protein>
<proteinExistence type="predicted"/>
<name>A0A9P0Q0W7_ACAOB</name>
<sequence length="271" mass="30592">MVLKLKTPMQGPQDSPVDDWLFGRDLEDRVKQSKSLVQISKELRDHKQPSSSTARALNSQSLPRSSQLEMIDISVPTTFPGRCHRYPGDLQVAAKIISNRNEVYEWAASTALPDQLWRKTAVPTSSRKEASTAGPTRAEREISPMNTEVGETAGRLKLFYANWCKITSDKHVLSWIKKPRPSHIPKEPKCSPTELGEIENNIKKCLSTGALKKVRPLKDQFLSNIFVTPKPDGSQRLILNLKSLNDYISVSHFKLEEHKTLESSLHANHYL</sequence>